<feature type="transmembrane region" description="Helical" evidence="1">
    <location>
        <begin position="66"/>
        <end position="87"/>
    </location>
</feature>
<dbReference type="SUPFAM" id="SSF103481">
    <property type="entry name" value="Multidrug resistance efflux transporter EmrE"/>
    <property type="match status" value="1"/>
</dbReference>
<dbReference type="InterPro" id="IPR037185">
    <property type="entry name" value="EmrE-like"/>
</dbReference>
<dbReference type="InterPro" id="IPR000620">
    <property type="entry name" value="EamA_dom"/>
</dbReference>
<evidence type="ECO:0000256" key="1">
    <source>
        <dbReference type="SAM" id="Phobius"/>
    </source>
</evidence>
<feature type="transmembrane region" description="Helical" evidence="1">
    <location>
        <begin position="178"/>
        <end position="196"/>
    </location>
</feature>
<dbReference type="Pfam" id="PF00892">
    <property type="entry name" value="EamA"/>
    <property type="match status" value="1"/>
</dbReference>
<dbReference type="PANTHER" id="PTHR22911">
    <property type="entry name" value="ACYL-MALONYL CONDENSING ENZYME-RELATED"/>
    <property type="match status" value="1"/>
</dbReference>
<dbReference type="EMBL" id="UOFD01000079">
    <property type="protein sequence ID" value="VAW54807.1"/>
    <property type="molecule type" value="Genomic_DNA"/>
</dbReference>
<feature type="transmembrane region" description="Helical" evidence="1">
    <location>
        <begin position="242"/>
        <end position="263"/>
    </location>
</feature>
<keyword evidence="1" id="KW-1133">Transmembrane helix</keyword>
<protein>
    <recommendedName>
        <fullName evidence="2">EamA domain-containing protein</fullName>
    </recommendedName>
</protein>
<keyword evidence="1" id="KW-0812">Transmembrane</keyword>
<name>A0A3B0WVV6_9ZZZZ</name>
<dbReference type="GO" id="GO:0016020">
    <property type="term" value="C:membrane"/>
    <property type="evidence" value="ECO:0007669"/>
    <property type="project" value="InterPro"/>
</dbReference>
<feature type="transmembrane region" description="Helical" evidence="1">
    <location>
        <begin position="93"/>
        <end position="112"/>
    </location>
</feature>
<evidence type="ECO:0000259" key="2">
    <source>
        <dbReference type="Pfam" id="PF00892"/>
    </source>
</evidence>
<feature type="domain" description="EamA" evidence="2">
    <location>
        <begin position="7"/>
        <end position="135"/>
    </location>
</feature>
<feature type="transmembrane region" description="Helical" evidence="1">
    <location>
        <begin position="36"/>
        <end position="54"/>
    </location>
</feature>
<feature type="transmembrane region" description="Helical" evidence="1">
    <location>
        <begin position="119"/>
        <end position="138"/>
    </location>
</feature>
<proteinExistence type="predicted"/>
<feature type="transmembrane region" description="Helical" evidence="1">
    <location>
        <begin position="7"/>
        <end position="24"/>
    </location>
</feature>
<keyword evidence="1" id="KW-0472">Membrane</keyword>
<feature type="transmembrane region" description="Helical" evidence="1">
    <location>
        <begin position="144"/>
        <end position="166"/>
    </location>
</feature>
<evidence type="ECO:0000313" key="3">
    <source>
        <dbReference type="EMBL" id="VAW54807.1"/>
    </source>
</evidence>
<reference evidence="3" key="1">
    <citation type="submission" date="2018-06" db="EMBL/GenBank/DDBJ databases">
        <authorList>
            <person name="Zhirakovskaya E."/>
        </authorList>
    </citation>
    <scope>NUCLEOTIDE SEQUENCE</scope>
</reference>
<feature type="transmembrane region" description="Helical" evidence="1">
    <location>
        <begin position="208"/>
        <end position="230"/>
    </location>
</feature>
<organism evidence="3">
    <name type="scientific">hydrothermal vent metagenome</name>
    <dbReference type="NCBI Taxonomy" id="652676"/>
    <lineage>
        <taxon>unclassified sequences</taxon>
        <taxon>metagenomes</taxon>
        <taxon>ecological metagenomes</taxon>
    </lineage>
</organism>
<dbReference type="AlphaFoldDB" id="A0A3B0WVV6"/>
<accession>A0A3B0WVV6</accession>
<gene>
    <name evidence="3" type="ORF">MNBD_GAMMA06-621</name>
</gene>
<sequence>MNTRLPVIVLFISSVGWGLTWLPIKALSDMGLNGLHLVFIAFISGSFLLLPWLYRQYSSWKKNMGLMLMIAIAGGIANVCFQVAIYHGDIVRVMILFYMLPVWSVLGGLIFLNEKIDSIRATAVALCLSGAFVILDVWHTSWQGVTWIDALALGAGLGLAATNILFRFAQEIPVMSKVSATFIGCTVMIGVSLVMFSNAEILPGSGAILWAVAYGALWLTLITIGTQWAVTQMEAGRSATIIVMELVVAVVSSTLIVGSGLALHEIIGCMMVLIAALLEGFRNEDAADLVSDSTID</sequence>